<feature type="domain" description="Type I restriction modification DNA specificity" evidence="4">
    <location>
        <begin position="201"/>
        <end position="382"/>
    </location>
</feature>
<dbReference type="PANTHER" id="PTHR30408:SF12">
    <property type="entry name" value="TYPE I RESTRICTION ENZYME MJAVIII SPECIFICITY SUBUNIT"/>
    <property type="match status" value="1"/>
</dbReference>
<evidence type="ECO:0000256" key="1">
    <source>
        <dbReference type="ARBA" id="ARBA00010923"/>
    </source>
</evidence>
<comment type="similarity">
    <text evidence="1">Belongs to the type-I restriction system S methylase family.</text>
</comment>
<dbReference type="GO" id="GO:0003677">
    <property type="term" value="F:DNA binding"/>
    <property type="evidence" value="ECO:0007669"/>
    <property type="project" value="UniProtKB-KW"/>
</dbReference>
<sequence>MNTTLVRVSDLAEQIRGVSYKKEDASTSPKPGYLPLLRAGNITDEGLIFDDLVFVPAERISKKQKVCRYDVVIAASSGSLDIVGKAAPMLTDFDCGFGAFCKVLRPNSKVHPGYFAHFFKTKDYRQRISALAAGANINNLRNEHLDEMQIPLSPLDEQKRIADILDRAEALRAKRLAALDQLDELVQSMFIDMFGDPVKNPKSWDTTKLGECTEFITSGSRGWAKYYSETGEKFIRIQNVRNGRLDFSDIQLVEPPKTAESIRTKVKDGDLLISITADLGRTAVVDEKTALEGAYINQHLSLIRLNKKIVDPVFVSQYLESEGGKRQFSSLDQKGVKSGLNFENVKSLEFYLPPLDIQKEFSLRIATLEKLKAIHKASLTELDELFSSLQCRAFRRNCN</sequence>
<proteinExistence type="inferred from homology"/>
<dbReference type="Gene3D" id="3.90.220.20">
    <property type="entry name" value="DNA methylase specificity domains"/>
    <property type="match status" value="2"/>
</dbReference>
<dbReference type="SUPFAM" id="SSF116734">
    <property type="entry name" value="DNA methylase specificity domain"/>
    <property type="match status" value="2"/>
</dbReference>
<protein>
    <submittedName>
        <fullName evidence="5">Type I restriction-modification system S subunit HsdS2</fullName>
    </submittedName>
</protein>
<dbReference type="Pfam" id="PF01420">
    <property type="entry name" value="Methylase_S"/>
    <property type="match status" value="2"/>
</dbReference>
<reference evidence="5 6" key="2">
    <citation type="journal article" date="2015" name="Stand. Genomic Sci.">
        <title>The complete genome sequence of the rumen methanogen Methanosarcina barkeri CM1.</title>
        <authorList>
            <person name="Lambie S.C."/>
            <person name="Kelly W.J."/>
            <person name="Leahy S.C."/>
            <person name="Li D."/>
            <person name="Reilly K."/>
            <person name="McAllister T.A."/>
            <person name="Valle E.R."/>
            <person name="Attwood G.T."/>
            <person name="Altermann E."/>
        </authorList>
    </citation>
    <scope>NUCLEOTIDE SEQUENCE [LARGE SCALE GENOMIC DNA]</scope>
    <source>
        <strain evidence="5 6">CM1</strain>
    </source>
</reference>
<dbReference type="EMBL" id="CP008746">
    <property type="protein sequence ID" value="AKJ38355.1"/>
    <property type="molecule type" value="Genomic_DNA"/>
</dbReference>
<dbReference type="InterPro" id="IPR044946">
    <property type="entry name" value="Restrct_endonuc_typeI_TRD_sf"/>
</dbReference>
<evidence type="ECO:0000256" key="3">
    <source>
        <dbReference type="ARBA" id="ARBA00023125"/>
    </source>
</evidence>
<dbReference type="GO" id="GO:0009307">
    <property type="term" value="P:DNA restriction-modification system"/>
    <property type="evidence" value="ECO:0007669"/>
    <property type="project" value="UniProtKB-KW"/>
</dbReference>
<evidence type="ECO:0000259" key="4">
    <source>
        <dbReference type="Pfam" id="PF01420"/>
    </source>
</evidence>
<keyword evidence="3" id="KW-0238">DNA-binding</keyword>
<dbReference type="InterPro" id="IPR052021">
    <property type="entry name" value="Type-I_RS_S_subunit"/>
</dbReference>
<dbReference type="Proteomes" id="UP000035331">
    <property type="component" value="Chromosome"/>
</dbReference>
<feature type="domain" description="Type I restriction modification DNA specificity" evidence="4">
    <location>
        <begin position="6"/>
        <end position="177"/>
    </location>
</feature>
<dbReference type="PATRIC" id="fig|796385.3.peg.1639"/>
<dbReference type="CDD" id="cd17252">
    <property type="entry name" value="RMtype1_S_EcoKI-TRD1-CR1_like"/>
    <property type="match status" value="1"/>
</dbReference>
<dbReference type="InterPro" id="IPR000055">
    <property type="entry name" value="Restrct_endonuc_typeI_TRD"/>
</dbReference>
<keyword evidence="2" id="KW-0680">Restriction system</keyword>
<gene>
    <name evidence="5" type="primary">hsdS2</name>
    <name evidence="5" type="ORF">MCM1_1303</name>
</gene>
<organism evidence="5 6">
    <name type="scientific">Methanosarcina barkeri CM1</name>
    <dbReference type="NCBI Taxonomy" id="796385"/>
    <lineage>
        <taxon>Archaea</taxon>
        <taxon>Methanobacteriati</taxon>
        <taxon>Methanobacteriota</taxon>
        <taxon>Stenosarchaea group</taxon>
        <taxon>Methanomicrobia</taxon>
        <taxon>Methanosarcinales</taxon>
        <taxon>Methanosarcinaceae</taxon>
        <taxon>Methanosarcina</taxon>
    </lineage>
</organism>
<accession>A0A0G3CCC8</accession>
<dbReference type="AlphaFoldDB" id="A0A0G3CCC8"/>
<dbReference type="GeneID" id="24884988"/>
<evidence type="ECO:0000313" key="6">
    <source>
        <dbReference type="Proteomes" id="UP000035331"/>
    </source>
</evidence>
<evidence type="ECO:0000256" key="2">
    <source>
        <dbReference type="ARBA" id="ARBA00022747"/>
    </source>
</evidence>
<name>A0A0G3CCC8_METBA</name>
<reference evidence="6" key="1">
    <citation type="submission" date="2014-06" db="EMBL/GenBank/DDBJ databases">
        <title>The complete genome sequence of Methanosarcina barkeri CM1.</title>
        <authorList>
            <consortium name="Pastoral Greenhouse Gas Research Consortium"/>
            <person name="Lambie S.C."/>
            <person name="Leahy S.C."/>
            <person name="Kelly W.J."/>
            <person name="Li D."/>
            <person name="Reilly K."/>
            <person name="Attwood G.T."/>
            <person name="Altermann E."/>
        </authorList>
    </citation>
    <scope>NUCLEOTIDE SEQUENCE [LARGE SCALE GENOMIC DNA]</scope>
    <source>
        <strain evidence="6">CM1</strain>
    </source>
</reference>
<dbReference type="REBASE" id="113463">
    <property type="entry name" value="S.MbaCM1ORF1302P"/>
</dbReference>
<dbReference type="PANTHER" id="PTHR30408">
    <property type="entry name" value="TYPE-1 RESTRICTION ENZYME ECOKI SPECIFICITY PROTEIN"/>
    <property type="match status" value="1"/>
</dbReference>
<dbReference type="RefSeq" id="WP_048176379.1">
    <property type="nucleotide sequence ID" value="NZ_CP008746.1"/>
</dbReference>
<evidence type="ECO:0000313" key="5">
    <source>
        <dbReference type="EMBL" id="AKJ38355.1"/>
    </source>
</evidence>